<dbReference type="PANTHER" id="PTHR23168:SF0">
    <property type="entry name" value="MITOTIC SPINDLE ASSEMBLY CHECKPOINT PROTEIN MAD1"/>
    <property type="match status" value="1"/>
</dbReference>
<feature type="coiled-coil region" evidence="8">
    <location>
        <begin position="391"/>
        <end position="449"/>
    </location>
</feature>
<feature type="compositionally biased region" description="Polar residues" evidence="9">
    <location>
        <begin position="62"/>
        <end position="80"/>
    </location>
</feature>
<dbReference type="GO" id="GO:0051301">
    <property type="term" value="P:cell division"/>
    <property type="evidence" value="ECO:0007669"/>
    <property type="project" value="UniProtKB-KW"/>
</dbReference>
<proteinExistence type="inferred from homology"/>
<dbReference type="Gene3D" id="1.20.5.170">
    <property type="match status" value="1"/>
</dbReference>
<keyword evidence="5" id="KW-0498">Mitosis</keyword>
<dbReference type="GO" id="GO:0072686">
    <property type="term" value="C:mitotic spindle"/>
    <property type="evidence" value="ECO:0007669"/>
    <property type="project" value="TreeGrafter"/>
</dbReference>
<feature type="region of interest" description="Disordered" evidence="9">
    <location>
        <begin position="159"/>
        <end position="193"/>
    </location>
</feature>
<evidence type="ECO:0000256" key="6">
    <source>
        <dbReference type="ARBA" id="ARBA00023242"/>
    </source>
</evidence>
<evidence type="ECO:0000256" key="3">
    <source>
        <dbReference type="ARBA" id="ARBA00022019"/>
    </source>
</evidence>
<comment type="similarity">
    <text evidence="2">Belongs to the MAD1 family.</text>
</comment>
<evidence type="ECO:0000256" key="8">
    <source>
        <dbReference type="SAM" id="Coils"/>
    </source>
</evidence>
<dbReference type="SUPFAM" id="SSF75704">
    <property type="entry name" value="Mitotic arrest deficient-like 1, Mad1"/>
    <property type="match status" value="1"/>
</dbReference>
<dbReference type="GO" id="GO:0000776">
    <property type="term" value="C:kinetochore"/>
    <property type="evidence" value="ECO:0007669"/>
    <property type="project" value="TreeGrafter"/>
</dbReference>
<evidence type="ECO:0000256" key="5">
    <source>
        <dbReference type="ARBA" id="ARBA00022776"/>
    </source>
</evidence>
<keyword evidence="4" id="KW-0132">Cell division</keyword>
<reference evidence="10" key="1">
    <citation type="submission" date="2023-03" db="EMBL/GenBank/DDBJ databases">
        <title>Complete genome of Cladonia borealis.</title>
        <authorList>
            <person name="Park H."/>
        </authorList>
    </citation>
    <scope>NUCLEOTIDE SEQUENCE</scope>
    <source>
        <strain evidence="10">ANT050790</strain>
    </source>
</reference>
<feature type="region of interest" description="Disordered" evidence="9">
    <location>
        <begin position="56"/>
        <end position="80"/>
    </location>
</feature>
<evidence type="ECO:0000313" key="10">
    <source>
        <dbReference type="EMBL" id="KAK0514346.1"/>
    </source>
</evidence>
<evidence type="ECO:0000256" key="4">
    <source>
        <dbReference type="ARBA" id="ARBA00022618"/>
    </source>
</evidence>
<evidence type="ECO:0000256" key="2">
    <source>
        <dbReference type="ARBA" id="ARBA00008029"/>
    </source>
</evidence>
<dbReference type="GO" id="GO:0051315">
    <property type="term" value="P:attachment of mitotic spindle microtubules to kinetochore"/>
    <property type="evidence" value="ECO:0007669"/>
    <property type="project" value="TreeGrafter"/>
</dbReference>
<feature type="region of interest" description="Disordered" evidence="9">
    <location>
        <begin position="1"/>
        <end position="41"/>
    </location>
</feature>
<feature type="compositionally biased region" description="Basic and acidic residues" evidence="9">
    <location>
        <begin position="168"/>
        <end position="184"/>
    </location>
</feature>
<dbReference type="EMBL" id="JAFEKC020000005">
    <property type="protein sequence ID" value="KAK0514346.1"/>
    <property type="molecule type" value="Genomic_DNA"/>
</dbReference>
<keyword evidence="11" id="KW-1185">Reference proteome</keyword>
<dbReference type="InterPro" id="IPR008672">
    <property type="entry name" value="Mad1"/>
</dbReference>
<evidence type="ECO:0000313" key="11">
    <source>
        <dbReference type="Proteomes" id="UP001166286"/>
    </source>
</evidence>
<dbReference type="Gene3D" id="6.10.250.90">
    <property type="match status" value="1"/>
</dbReference>
<feature type="coiled-coil region" evidence="8">
    <location>
        <begin position="622"/>
        <end position="649"/>
    </location>
</feature>
<keyword evidence="7" id="KW-0131">Cell cycle</keyword>
<evidence type="ECO:0000256" key="1">
    <source>
        <dbReference type="ARBA" id="ARBA00004123"/>
    </source>
</evidence>
<name>A0AA39UCC8_9LECA</name>
<dbReference type="Pfam" id="PF05557">
    <property type="entry name" value="MAD"/>
    <property type="match status" value="1"/>
</dbReference>
<protein>
    <recommendedName>
        <fullName evidence="3">Spindle assembly checkpoint component MAD1</fullName>
    </recommendedName>
</protein>
<comment type="subcellular location">
    <subcellularLocation>
        <location evidence="1">Nucleus</location>
    </subcellularLocation>
</comment>
<organism evidence="10 11">
    <name type="scientific">Cladonia borealis</name>
    <dbReference type="NCBI Taxonomy" id="184061"/>
    <lineage>
        <taxon>Eukaryota</taxon>
        <taxon>Fungi</taxon>
        <taxon>Dikarya</taxon>
        <taxon>Ascomycota</taxon>
        <taxon>Pezizomycotina</taxon>
        <taxon>Lecanoromycetes</taxon>
        <taxon>OSLEUM clade</taxon>
        <taxon>Lecanoromycetidae</taxon>
        <taxon>Lecanorales</taxon>
        <taxon>Lecanorineae</taxon>
        <taxon>Cladoniaceae</taxon>
        <taxon>Cladonia</taxon>
    </lineage>
</organism>
<feature type="compositionally biased region" description="Polar residues" evidence="9">
    <location>
        <begin position="1"/>
        <end position="21"/>
    </location>
</feature>
<sequence>MSSPPMRQARRSSQTPSQPSTRLRRPSITGSGGQSAIPMANPRLAASRITTTQPTYDFISGGSVNTPVQPLGQSRRQSTVVKPDIGNEDLRAQLKTLQYEVESLKQERDFNNLRHDKELRDAQLKAEETFRKAQAEDSSNHVPRRKYEALQREFKEAQDQAINQQNTLEKRVRTAQEESRSAKEEAEEAQTELSSLDRHYKYQLQEVETKHATLQKTLSDLRDDLIAKTNALQTTQDRLSQRERAIEDLESENLRLKAQTGDANTLAVIKRELSEQVAHIRRLESTNREQTKELKHFRQVHKAVEVVEEEKNVLKTRLSVMEDIEQQLRETQLQRQILEDERRSWTSYLQNEGGTGQVEFNSPEDMARALVKERLENASLVQRLGAVQPELLEKDEIIRSLEEERNKIQSEMEKLRASGGVGGNDARAKQRLERQRALAVKEVEYLREQLRTFDSEEQTYHSENQFDELKAKRIADLESLVDQYRNDLQSLSNELSNLEKSTPAPQQTPLKRPRSNSNSDDDNSHAFGQLSRKNRNLQTTLSTLQSAHTLLQSEHAALQSQLSSLQHSSRTRILALRSNPTADHSALKQSTLDTLKQENRDLLATLESNSHSPPNLVPASTLASLRLELRELEQALKDRDKRILRLKEIWSKKSLEFREAVFSILGWKMNFRPNGRFAMSLNTNTTGTGNRGDAGEGDDDDGDECCLIFDGERGNMKIAGGPESEFGLYVRPMVREWVERRGCVPGLMASILLSRVEEGTVAF</sequence>
<keyword evidence="6" id="KW-0539">Nucleus</keyword>
<gene>
    <name evidence="10" type="ORF">JMJ35_002963</name>
</gene>
<dbReference type="Proteomes" id="UP001166286">
    <property type="component" value="Unassembled WGS sequence"/>
</dbReference>
<accession>A0AA39UCC8</accession>
<feature type="region of interest" description="Disordered" evidence="9">
    <location>
        <begin position="496"/>
        <end position="535"/>
    </location>
</feature>
<evidence type="ECO:0000256" key="9">
    <source>
        <dbReference type="SAM" id="MobiDB-lite"/>
    </source>
</evidence>
<dbReference type="GO" id="GO:0007094">
    <property type="term" value="P:mitotic spindle assembly checkpoint signaling"/>
    <property type="evidence" value="ECO:0007669"/>
    <property type="project" value="InterPro"/>
</dbReference>
<dbReference type="AlphaFoldDB" id="A0AA39UCC8"/>
<comment type="caution">
    <text evidence="10">The sequence shown here is derived from an EMBL/GenBank/DDBJ whole genome shotgun (WGS) entry which is preliminary data.</text>
</comment>
<keyword evidence="8" id="KW-0175">Coiled coil</keyword>
<dbReference type="GO" id="GO:0005635">
    <property type="term" value="C:nuclear envelope"/>
    <property type="evidence" value="ECO:0007669"/>
    <property type="project" value="TreeGrafter"/>
</dbReference>
<evidence type="ECO:0000256" key="7">
    <source>
        <dbReference type="ARBA" id="ARBA00023306"/>
    </source>
</evidence>
<dbReference type="PANTHER" id="PTHR23168">
    <property type="entry name" value="MITOTIC SPINDLE ASSEMBLY CHECKPOINT PROTEIN MAD1 MITOTIC ARREST DEFICIENT-LIKE PROTEIN 1"/>
    <property type="match status" value="1"/>
</dbReference>